<name>A0ACD3AK13_9AGAR</name>
<dbReference type="Proteomes" id="UP000308600">
    <property type="component" value="Unassembled WGS sequence"/>
</dbReference>
<evidence type="ECO:0000313" key="1">
    <source>
        <dbReference type="EMBL" id="TFK65861.1"/>
    </source>
</evidence>
<evidence type="ECO:0000313" key="2">
    <source>
        <dbReference type="Proteomes" id="UP000308600"/>
    </source>
</evidence>
<dbReference type="EMBL" id="ML208423">
    <property type="protein sequence ID" value="TFK65861.1"/>
    <property type="molecule type" value="Genomic_DNA"/>
</dbReference>
<keyword evidence="2" id="KW-1185">Reference proteome</keyword>
<protein>
    <submittedName>
        <fullName evidence="1">Uncharacterized protein</fullName>
    </submittedName>
</protein>
<gene>
    <name evidence="1" type="ORF">BDN72DRAFT_800724</name>
</gene>
<sequence>MDCIGPISADLFYQASAKVAPPAAPTLAQPQCQPQYLPKHLAPLRQGTLPFGQPQPQQMRVSSVSVVSTSTANTDASLRRSTRKRTAVDKSFSPPRSYTRKRTVSAPGTRKNAAKGSRDDADYEKQEAKRVKLTEQKALTVAQGVKKERRDMARTRWLHRHRALLEPLLPPGMELLETIKREIATFPVDVKYIEYEELQAQPSLIKGGTMKDYQLQGLSFLVWMYQNGMNCILGDEMGLGKTLQTLSLFAYIQENVQGPHDPHLIICPLSVLSSWQAETARWLPSMKTMRFHGPENERSRLKLVMKSEQPDIVITTYEGYVAESDWLKKNRWTYCVLDEGHKIKNSESNVSHTIQGLGSLYRLILTGTPVQNNLVELWSLLHFLYPRVFTTRTEQMFKDSFDLTRGSYVLPFLDAARKWVGTVMLRRTKSIIESDIPPREELTVFLPMSEAQRFWTYRLLTRMDALDLEQIFATTKKESAAADLPIDQGRKEVLSHITNQMRQEQATTGSQTQWKRLMGLLIQLRMVCDHPYCIANAEPDPYSIGEHVVAASSKLVAIDKLLNDILPKGERVLIFSQWTRMLDVLEDFLFLRGIPYARLDGSTRRPRRNLDIRLFQQEKSPYKVFLISTKAGGLGINLTKASTVIMCDSDWNPQNDLQAIARAHRIGQTKPVKVYRLICRGSVEDQMLDRIRRKLFLSMKIMGSDNPSGANNATLGSNELLDILRKGSSALTETGQSMDLARFLSADIQEILEESRSSESVRDAKLEQEIKKEEAMDEDVCLDQDEMARKIAEEEQKLLSGVAQVRCRLFEGKVVKMGHKDIANEWQDLQKRARVDRMVTIGGMTFLLDPPVSEQSTAVAPSSKRSRPKFESEDWCIHCRDGGDLALCTYCPRVFHAKCRGISAAFVTKSPSLTCSQHACTTCFRNTQEAGGMLFRCRTCPSAFCEDCLPSGELDAVGDSVPEFEALGYRQQDNAYFIRCQECLDFFVQNPSAWEEWQEEFREAEKKLGRNVNVSSNGKPDPGAHVHATAAAEGSAFGIVGEEMKTMMAIAY</sequence>
<reference evidence="1 2" key="1">
    <citation type="journal article" date="2019" name="Nat. Ecol. Evol.">
        <title>Megaphylogeny resolves global patterns of mushroom evolution.</title>
        <authorList>
            <person name="Varga T."/>
            <person name="Krizsan K."/>
            <person name="Foldi C."/>
            <person name="Dima B."/>
            <person name="Sanchez-Garcia M."/>
            <person name="Sanchez-Ramirez S."/>
            <person name="Szollosi G.J."/>
            <person name="Szarkandi J.G."/>
            <person name="Papp V."/>
            <person name="Albert L."/>
            <person name="Andreopoulos W."/>
            <person name="Angelini C."/>
            <person name="Antonin V."/>
            <person name="Barry K.W."/>
            <person name="Bougher N.L."/>
            <person name="Buchanan P."/>
            <person name="Buyck B."/>
            <person name="Bense V."/>
            <person name="Catcheside P."/>
            <person name="Chovatia M."/>
            <person name="Cooper J."/>
            <person name="Damon W."/>
            <person name="Desjardin D."/>
            <person name="Finy P."/>
            <person name="Geml J."/>
            <person name="Haridas S."/>
            <person name="Hughes K."/>
            <person name="Justo A."/>
            <person name="Karasinski D."/>
            <person name="Kautmanova I."/>
            <person name="Kiss B."/>
            <person name="Kocsube S."/>
            <person name="Kotiranta H."/>
            <person name="LaButti K.M."/>
            <person name="Lechner B.E."/>
            <person name="Liimatainen K."/>
            <person name="Lipzen A."/>
            <person name="Lukacs Z."/>
            <person name="Mihaltcheva S."/>
            <person name="Morgado L.N."/>
            <person name="Niskanen T."/>
            <person name="Noordeloos M.E."/>
            <person name="Ohm R.A."/>
            <person name="Ortiz-Santana B."/>
            <person name="Ovrebo C."/>
            <person name="Racz N."/>
            <person name="Riley R."/>
            <person name="Savchenko A."/>
            <person name="Shiryaev A."/>
            <person name="Soop K."/>
            <person name="Spirin V."/>
            <person name="Szebenyi C."/>
            <person name="Tomsovsky M."/>
            <person name="Tulloss R.E."/>
            <person name="Uehling J."/>
            <person name="Grigoriev I.V."/>
            <person name="Vagvolgyi C."/>
            <person name="Papp T."/>
            <person name="Martin F.M."/>
            <person name="Miettinen O."/>
            <person name="Hibbett D.S."/>
            <person name="Nagy L.G."/>
        </authorList>
    </citation>
    <scope>NUCLEOTIDE SEQUENCE [LARGE SCALE GENOMIC DNA]</scope>
    <source>
        <strain evidence="1 2">NL-1719</strain>
    </source>
</reference>
<organism evidence="1 2">
    <name type="scientific">Pluteus cervinus</name>
    <dbReference type="NCBI Taxonomy" id="181527"/>
    <lineage>
        <taxon>Eukaryota</taxon>
        <taxon>Fungi</taxon>
        <taxon>Dikarya</taxon>
        <taxon>Basidiomycota</taxon>
        <taxon>Agaricomycotina</taxon>
        <taxon>Agaricomycetes</taxon>
        <taxon>Agaricomycetidae</taxon>
        <taxon>Agaricales</taxon>
        <taxon>Pluteineae</taxon>
        <taxon>Pluteaceae</taxon>
        <taxon>Pluteus</taxon>
    </lineage>
</organism>
<proteinExistence type="predicted"/>
<accession>A0ACD3AK13</accession>